<proteinExistence type="predicted"/>
<dbReference type="KEGG" id="sro:Sros_4784"/>
<reference evidence="1 2" key="1">
    <citation type="journal article" date="2010" name="Stand. Genomic Sci.">
        <title>Complete genome sequence of Streptosporangium roseum type strain (NI 9100).</title>
        <authorList>
            <person name="Nolan M."/>
            <person name="Sikorski J."/>
            <person name="Jando M."/>
            <person name="Lucas S."/>
            <person name="Lapidus A."/>
            <person name="Glavina Del Rio T."/>
            <person name="Chen F."/>
            <person name="Tice H."/>
            <person name="Pitluck S."/>
            <person name="Cheng J.F."/>
            <person name="Chertkov O."/>
            <person name="Sims D."/>
            <person name="Meincke L."/>
            <person name="Brettin T."/>
            <person name="Han C."/>
            <person name="Detter J.C."/>
            <person name="Bruce D."/>
            <person name="Goodwin L."/>
            <person name="Land M."/>
            <person name="Hauser L."/>
            <person name="Chang Y.J."/>
            <person name="Jeffries C.D."/>
            <person name="Ivanova N."/>
            <person name="Mavromatis K."/>
            <person name="Mikhailova N."/>
            <person name="Chen A."/>
            <person name="Palaniappan K."/>
            <person name="Chain P."/>
            <person name="Rohde M."/>
            <person name="Goker M."/>
            <person name="Bristow J."/>
            <person name="Eisen J.A."/>
            <person name="Markowitz V."/>
            <person name="Hugenholtz P."/>
            <person name="Kyrpides N.C."/>
            <person name="Klenk H.P."/>
        </authorList>
    </citation>
    <scope>NUCLEOTIDE SEQUENCE [LARGE SCALE GENOMIC DNA]</scope>
    <source>
        <strain evidence="2">ATCC 12428 / DSM 43021 / JCM 3005 / NI 9100</strain>
    </source>
</reference>
<sequence>MIHVPVAWADADELGIHSSQARSTALFHLATDLPAAVPARMLGIHITVAIAWQRASTGDWMAYAAEVSRRPPSEGTPIEGEHPQ</sequence>
<gene>
    <name evidence="1" type="ordered locus">Sros_4784</name>
</gene>
<dbReference type="AlphaFoldDB" id="D2B588"/>
<protein>
    <submittedName>
        <fullName evidence="1">Uncharacterized protein</fullName>
    </submittedName>
</protein>
<dbReference type="eggNOG" id="ENOG5033I9X">
    <property type="taxonomic scope" value="Bacteria"/>
</dbReference>
<dbReference type="RefSeq" id="WP_012891350.1">
    <property type="nucleotide sequence ID" value="NC_013595.1"/>
</dbReference>
<dbReference type="EMBL" id="CP001814">
    <property type="protein sequence ID" value="ACZ87612.1"/>
    <property type="molecule type" value="Genomic_DNA"/>
</dbReference>
<dbReference type="STRING" id="479432.Sros_4784"/>
<evidence type="ECO:0000313" key="2">
    <source>
        <dbReference type="Proteomes" id="UP000002029"/>
    </source>
</evidence>
<dbReference type="Proteomes" id="UP000002029">
    <property type="component" value="Chromosome"/>
</dbReference>
<evidence type="ECO:0000313" key="1">
    <source>
        <dbReference type="EMBL" id="ACZ87612.1"/>
    </source>
</evidence>
<keyword evidence="2" id="KW-1185">Reference proteome</keyword>
<organism evidence="1 2">
    <name type="scientific">Streptosporangium roseum (strain ATCC 12428 / DSM 43021 / JCM 3005 / KCTC 9067 / NCIMB 10171 / NRRL 2505 / NI 9100)</name>
    <dbReference type="NCBI Taxonomy" id="479432"/>
    <lineage>
        <taxon>Bacteria</taxon>
        <taxon>Bacillati</taxon>
        <taxon>Actinomycetota</taxon>
        <taxon>Actinomycetes</taxon>
        <taxon>Streptosporangiales</taxon>
        <taxon>Streptosporangiaceae</taxon>
        <taxon>Streptosporangium</taxon>
    </lineage>
</organism>
<name>D2B588_STRRD</name>
<dbReference type="HOGENOM" id="CLU_2526180_0_0_11"/>
<accession>D2B588</accession>